<gene>
    <name evidence="3" type="ordered locus">Shel_22280</name>
</gene>
<evidence type="ECO:0000256" key="2">
    <source>
        <dbReference type="SAM" id="SignalP"/>
    </source>
</evidence>
<dbReference type="Gene3D" id="3.40.50.1820">
    <property type="entry name" value="alpha/beta hydrolase"/>
    <property type="match status" value="1"/>
</dbReference>
<feature type="signal peptide" evidence="2">
    <location>
        <begin position="1"/>
        <end position="29"/>
    </location>
</feature>
<evidence type="ECO:0000313" key="4">
    <source>
        <dbReference type="Proteomes" id="UP000002026"/>
    </source>
</evidence>
<evidence type="ECO:0000256" key="1">
    <source>
        <dbReference type="SAM" id="MobiDB-lite"/>
    </source>
</evidence>
<dbReference type="NCBIfam" id="NF041555">
    <property type="entry name" value="tannase_A"/>
    <property type="match status" value="1"/>
</dbReference>
<dbReference type="PROSITE" id="PS51257">
    <property type="entry name" value="PROKAR_LIPOPROTEIN"/>
    <property type="match status" value="1"/>
</dbReference>
<dbReference type="SUPFAM" id="SSF53474">
    <property type="entry name" value="alpha/beta-Hydrolases"/>
    <property type="match status" value="1"/>
</dbReference>
<feature type="region of interest" description="Disordered" evidence="1">
    <location>
        <begin position="376"/>
        <end position="432"/>
    </location>
</feature>
<reference evidence="3 4" key="1">
    <citation type="journal article" date="2009" name="Stand. Genomic Sci.">
        <title>Complete genome sequence of Slackia heliotrinireducens type strain (RHS 1).</title>
        <authorList>
            <person name="Pukall R."/>
            <person name="Lapidus A."/>
            <person name="Nolan M."/>
            <person name="Copeland A."/>
            <person name="Glavina Del Rio T."/>
            <person name="Lucas S."/>
            <person name="Chen F."/>
            <person name="Tice H."/>
            <person name="Cheng J.F."/>
            <person name="Chertkov O."/>
            <person name="Bruce D."/>
            <person name="Goodwin L."/>
            <person name="Kuske C."/>
            <person name="Brettin T."/>
            <person name="Detter J.C."/>
            <person name="Han C."/>
            <person name="Pitluck S."/>
            <person name="Pati A."/>
            <person name="Mavrommatis K."/>
            <person name="Ivanova N."/>
            <person name="Ovchinnikova G."/>
            <person name="Chen A."/>
            <person name="Palaniappan K."/>
            <person name="Schneider S."/>
            <person name="Rohde M."/>
            <person name="Chain P."/>
            <person name="D'haeseleer P."/>
            <person name="Goker M."/>
            <person name="Bristow J."/>
            <person name="Eisen J.A."/>
            <person name="Markowitz V."/>
            <person name="Kyrpides N.C."/>
            <person name="Klenk H.P."/>
            <person name="Hugenholtz P."/>
        </authorList>
    </citation>
    <scope>NUCLEOTIDE SEQUENCE [LARGE SCALE GENOMIC DNA]</scope>
    <source>
        <strain evidence="4">ATCC 29202 / DSM 20476 / NCTC 11029 / RHS 1</strain>
    </source>
</reference>
<dbReference type="PROSITE" id="PS51318">
    <property type="entry name" value="TAT"/>
    <property type="match status" value="1"/>
</dbReference>
<organism evidence="3 4">
    <name type="scientific">Slackia heliotrinireducens (strain ATCC 29202 / DSM 20476 / NCTC 11029 / RHS 1)</name>
    <name type="common">Peptococcus heliotrinreducens</name>
    <dbReference type="NCBI Taxonomy" id="471855"/>
    <lineage>
        <taxon>Bacteria</taxon>
        <taxon>Bacillati</taxon>
        <taxon>Actinomycetota</taxon>
        <taxon>Coriobacteriia</taxon>
        <taxon>Eggerthellales</taxon>
        <taxon>Eggerthellaceae</taxon>
        <taxon>Slackia</taxon>
    </lineage>
</organism>
<proteinExistence type="predicted"/>
<dbReference type="HOGENOM" id="CLU_007377_0_0_11"/>
<dbReference type="InterPro" id="IPR029058">
    <property type="entry name" value="AB_hydrolase_fold"/>
</dbReference>
<feature type="compositionally biased region" description="Low complexity" evidence="1">
    <location>
        <begin position="387"/>
        <end position="413"/>
    </location>
</feature>
<dbReference type="EMBL" id="CP001684">
    <property type="protein sequence ID" value="ACV23238.1"/>
    <property type="molecule type" value="Genomic_DNA"/>
</dbReference>
<dbReference type="KEGG" id="shi:Shel_22280"/>
<dbReference type="InterPro" id="IPR006311">
    <property type="entry name" value="TAT_signal"/>
</dbReference>
<keyword evidence="2" id="KW-0732">Signal</keyword>
<feature type="compositionally biased region" description="Low complexity" evidence="1">
    <location>
        <begin position="421"/>
        <end position="430"/>
    </location>
</feature>
<protein>
    <recommendedName>
        <fullName evidence="5">Tannase</fullName>
    </recommendedName>
</protein>
<keyword evidence="4" id="KW-1185">Reference proteome</keyword>
<dbReference type="Proteomes" id="UP000002026">
    <property type="component" value="Chromosome"/>
</dbReference>
<evidence type="ECO:0000313" key="3">
    <source>
        <dbReference type="EMBL" id="ACV23238.1"/>
    </source>
</evidence>
<dbReference type="ESTHER" id="slahd-c7n116">
    <property type="family name" value="Tannase_Bact"/>
</dbReference>
<name>C7N116_SLAHD</name>
<dbReference type="RefSeq" id="WP_012799338.1">
    <property type="nucleotide sequence ID" value="NC_013165.1"/>
</dbReference>
<dbReference type="AlphaFoldDB" id="C7N116"/>
<feature type="chain" id="PRO_5038431185" description="Tannase" evidence="2">
    <location>
        <begin position="30"/>
        <end position="640"/>
    </location>
</feature>
<accession>C7N116</accession>
<dbReference type="InterPro" id="IPR048121">
    <property type="entry name" value="Tannase_A"/>
</dbReference>
<dbReference type="eggNOG" id="COG1073">
    <property type="taxonomic scope" value="Bacteria"/>
</dbReference>
<evidence type="ECO:0008006" key="5">
    <source>
        <dbReference type="Google" id="ProtNLM"/>
    </source>
</evidence>
<dbReference type="STRING" id="471855.Shel_22280"/>
<sequence length="640" mass="66496">MTKTTCTRRNFLSMLAIGAAGVAGSAALAACAQDQDTTASGTASGSATAAVDVEPVELANTALAIDTAAWNYDADNDVYYQIGVAYCAAPQAADYESMGIFVPGAYMDATDNGDGTFTCTVNDGNEVNGFTGTTAPIVMPINTAGYSAQAAPTEYSYSGLGDYLEAGLIYVYAGCRGRDNGDTFAGGAPWGVTDLKSAVRTLRYNGGNIPGDKDRIFSFGHSGGGAQSAILGATGNAEGYTPYLETIGAALQDDEGNDISDAIMGAMCWCPITNLDYANEAYEWNMGQFASSGTRAEGTFTAQLSQDMAEAYADYINVLGLRDADGNELTLEDGGEGIKTQGSYYDYVVAEVERSLNNFLADTEFPYTPSNAFNADMGAAGGGSGAPSGEMPGEAPSGEAPSGEAPSGEAPSGGAPGAMGGSSDSEGSGSTTYETVEDYIAELNGDSEWITYDSGTNTASISGLVGFVNACKSPSKDVCAFDALDRSQAENKVFGTGDEDALHFDFCTADLLLAGADTYAELEGWDSSYPDEYAADLEKADELGNLSEGRQNLYNPMYYLCPSYDGEGTSVPAPHWRIRTGIEQGDTASATEINLALALQQAAGVESVDFETVWGQGHTTAERTGDSTSNFISWVQSCCA</sequence>